<comment type="subcellular location">
    <subcellularLocation>
        <location evidence="1">Membrane</location>
    </subcellularLocation>
</comment>
<evidence type="ECO:0000256" key="2">
    <source>
        <dbReference type="ARBA" id="ARBA00023136"/>
    </source>
</evidence>
<evidence type="ECO:0000313" key="6">
    <source>
        <dbReference type="Proteomes" id="UP000008710"/>
    </source>
</evidence>
<keyword evidence="4" id="KW-0812">Transmembrane</keyword>
<gene>
    <name evidence="5" type="ordered locus">RHA1_ro02746</name>
</gene>
<feature type="region of interest" description="Disordered" evidence="3">
    <location>
        <begin position="1"/>
        <end position="29"/>
    </location>
</feature>
<proteinExistence type="predicted"/>
<evidence type="ECO:0000313" key="5">
    <source>
        <dbReference type="EMBL" id="ABG94551.1"/>
    </source>
</evidence>
<organism evidence="5 6">
    <name type="scientific">Rhodococcus jostii (strain RHA1)</name>
    <dbReference type="NCBI Taxonomy" id="101510"/>
    <lineage>
        <taxon>Bacteria</taxon>
        <taxon>Bacillati</taxon>
        <taxon>Actinomycetota</taxon>
        <taxon>Actinomycetes</taxon>
        <taxon>Mycobacteriales</taxon>
        <taxon>Nocardiaceae</taxon>
        <taxon>Rhodococcus</taxon>
    </lineage>
</organism>
<name>Q0SD35_RHOJR</name>
<keyword evidence="2 4" id="KW-0472">Membrane</keyword>
<feature type="transmembrane region" description="Helical" evidence="4">
    <location>
        <begin position="33"/>
        <end position="55"/>
    </location>
</feature>
<reference evidence="6" key="1">
    <citation type="journal article" date="2006" name="Proc. Natl. Acad. Sci. U.S.A.">
        <title>The complete genome of Rhodococcus sp. RHA1 provides insights into a catabolic powerhouse.</title>
        <authorList>
            <person name="McLeod M.P."/>
            <person name="Warren R.L."/>
            <person name="Hsiao W.W.L."/>
            <person name="Araki N."/>
            <person name="Myhre M."/>
            <person name="Fernandes C."/>
            <person name="Miyazawa D."/>
            <person name="Wong W."/>
            <person name="Lillquist A.L."/>
            <person name="Wang D."/>
            <person name="Dosanjh M."/>
            <person name="Hara H."/>
            <person name="Petrescu A."/>
            <person name="Morin R.D."/>
            <person name="Yang G."/>
            <person name="Stott J.M."/>
            <person name="Schein J.E."/>
            <person name="Shin H."/>
            <person name="Smailus D."/>
            <person name="Siddiqui A.S."/>
            <person name="Marra M.A."/>
            <person name="Jones S.J.M."/>
            <person name="Holt R."/>
            <person name="Brinkman F.S.L."/>
            <person name="Miyauchi K."/>
            <person name="Fukuda M."/>
            <person name="Davies J.E."/>
            <person name="Mohn W.W."/>
            <person name="Eltis L.D."/>
        </authorList>
    </citation>
    <scope>NUCLEOTIDE SEQUENCE [LARGE SCALE GENOMIC DNA]</scope>
    <source>
        <strain evidence="6">RHA1</strain>
    </source>
</reference>
<evidence type="ECO:0000256" key="3">
    <source>
        <dbReference type="SAM" id="MobiDB-lite"/>
    </source>
</evidence>
<dbReference type="eggNOG" id="ENOG503303V">
    <property type="taxonomic scope" value="Bacteria"/>
</dbReference>
<dbReference type="PANTHER" id="PTHR37042:SF4">
    <property type="entry name" value="OUTER MEMBRANE PROTEIN RV1973"/>
    <property type="match status" value="1"/>
</dbReference>
<feature type="compositionally biased region" description="Pro residues" evidence="3">
    <location>
        <begin position="11"/>
        <end position="22"/>
    </location>
</feature>
<dbReference type="Proteomes" id="UP000008710">
    <property type="component" value="Chromosome"/>
</dbReference>
<dbReference type="GO" id="GO:0016020">
    <property type="term" value="C:membrane"/>
    <property type="evidence" value="ECO:0007669"/>
    <property type="project" value="UniProtKB-SubCell"/>
</dbReference>
<keyword evidence="4" id="KW-1133">Transmembrane helix</keyword>
<protein>
    <submittedName>
        <fullName evidence="5">Possible Mce associated protein</fullName>
    </submittedName>
</protein>
<evidence type="ECO:0000256" key="4">
    <source>
        <dbReference type="SAM" id="Phobius"/>
    </source>
</evidence>
<dbReference type="KEGG" id="rha:RHA1_ro02746"/>
<accession>Q0SD35</accession>
<dbReference type="AlphaFoldDB" id="Q0SD35"/>
<dbReference type="PANTHER" id="PTHR37042">
    <property type="entry name" value="OUTER MEMBRANE PROTEIN RV1973"/>
    <property type="match status" value="1"/>
</dbReference>
<evidence type="ECO:0000256" key="1">
    <source>
        <dbReference type="ARBA" id="ARBA00004370"/>
    </source>
</evidence>
<dbReference type="EMBL" id="CP000431">
    <property type="protein sequence ID" value="ABG94551.1"/>
    <property type="molecule type" value="Genomic_DNA"/>
</dbReference>
<sequence length="188" mass="20062">MTTADDAPELTTPPAPHEPPTPDSEGPRSRRPAYFLLGLTLVLCVLVTACAVLGVRIQDSRHAAERDAQVLDTTRTVLAELVSLNHTSAQQDLDRIAANATGQFRDQFDSVADSFAQVLGNGQVESTGEVKAAGIVDANDDTATVLAAVTSLVKNSEAPEGQPRVYRMKATLNHIDNQWLVASVEFVA</sequence>
<dbReference type="HOGENOM" id="CLU_072301_0_2_11"/>